<feature type="domain" description="Mutator-like transposase" evidence="1">
    <location>
        <begin position="1"/>
        <end position="94"/>
    </location>
</feature>
<organism evidence="2 3">
    <name type="scientific">Aquatica leii</name>
    <dbReference type="NCBI Taxonomy" id="1421715"/>
    <lineage>
        <taxon>Eukaryota</taxon>
        <taxon>Metazoa</taxon>
        <taxon>Ecdysozoa</taxon>
        <taxon>Arthropoda</taxon>
        <taxon>Hexapoda</taxon>
        <taxon>Insecta</taxon>
        <taxon>Pterygota</taxon>
        <taxon>Neoptera</taxon>
        <taxon>Endopterygota</taxon>
        <taxon>Coleoptera</taxon>
        <taxon>Polyphaga</taxon>
        <taxon>Elateriformia</taxon>
        <taxon>Elateroidea</taxon>
        <taxon>Lampyridae</taxon>
        <taxon>Luciolinae</taxon>
        <taxon>Aquatica</taxon>
    </lineage>
</organism>
<protein>
    <recommendedName>
        <fullName evidence="1">Mutator-like transposase domain-containing protein</fullName>
    </recommendedName>
</protein>
<evidence type="ECO:0000313" key="3">
    <source>
        <dbReference type="Proteomes" id="UP001353858"/>
    </source>
</evidence>
<dbReference type="AlphaFoldDB" id="A0AAN7SDP5"/>
<proteinExistence type="predicted"/>
<gene>
    <name evidence="2" type="ORF">RN001_003057</name>
</gene>
<accession>A0AAN7SDP5</accession>
<evidence type="ECO:0000313" key="2">
    <source>
        <dbReference type="EMBL" id="KAK4886786.1"/>
    </source>
</evidence>
<dbReference type="EMBL" id="JARPUR010000001">
    <property type="protein sequence ID" value="KAK4886786.1"/>
    <property type="molecule type" value="Genomic_DNA"/>
</dbReference>
<name>A0AAN7SDP5_9COLE</name>
<comment type="caution">
    <text evidence="2">The sequence shown here is derived from an EMBL/GenBank/DDBJ whole genome shotgun (WGS) entry which is preliminary data.</text>
</comment>
<keyword evidence="3" id="KW-1185">Reference proteome</keyword>
<sequence length="139" mass="15475">MDLPIMSSNYFRKLESIISEEWETVLQKQMLETGKEEARCAIEAGDFEDGIPFITVIIDGGWAKRSYGHGFSSLSGVAVIIGKKTGKLLYLGITESSTNFTLGPTKSGEKYYIAYNHFMEWCTKNNIDSYSGNVHISAV</sequence>
<dbReference type="Proteomes" id="UP001353858">
    <property type="component" value="Unassembled WGS sequence"/>
</dbReference>
<reference evidence="3" key="1">
    <citation type="submission" date="2023-01" db="EMBL/GenBank/DDBJ databases">
        <title>Key to firefly adult light organ development and bioluminescence: homeobox transcription factors regulate luciferase expression and transportation to peroxisome.</title>
        <authorList>
            <person name="Fu X."/>
        </authorList>
    </citation>
    <scope>NUCLEOTIDE SEQUENCE [LARGE SCALE GENOMIC DNA]</scope>
</reference>
<dbReference type="Pfam" id="PF20700">
    <property type="entry name" value="Mutator"/>
    <property type="match status" value="1"/>
</dbReference>
<dbReference type="InterPro" id="IPR049012">
    <property type="entry name" value="Mutator_transp_dom"/>
</dbReference>
<evidence type="ECO:0000259" key="1">
    <source>
        <dbReference type="Pfam" id="PF20700"/>
    </source>
</evidence>